<dbReference type="AlphaFoldDB" id="A0AA42L171"/>
<reference evidence="1" key="1">
    <citation type="submission" date="2022-09" db="EMBL/GenBank/DDBJ databases">
        <title>Intensive care unit water sources are persistently colonized with multi-drug resistant bacteria and are the site of extensive horizontal gene transfer of antibiotic resistance genes.</title>
        <authorList>
            <person name="Diorio-Toth L."/>
        </authorList>
    </citation>
    <scope>NUCLEOTIDE SEQUENCE</scope>
    <source>
        <strain evidence="1">GD04130</strain>
    </source>
</reference>
<accession>A0AA42L171</accession>
<name>A0AA42L171_9BURK</name>
<dbReference type="RefSeq" id="WP_279859777.1">
    <property type="nucleotide sequence ID" value="NZ_JAODZU010000003.1"/>
</dbReference>
<dbReference type="Proteomes" id="UP001158297">
    <property type="component" value="Unassembled WGS sequence"/>
</dbReference>
<proteinExistence type="predicted"/>
<sequence>MKTKKGEIMKEIKKRNRLKIYEKKVLFPVTTDVFMEMAKIKDEEKFNWSNYLRECVEQKLKSIEVATNK</sequence>
<organism evidence="1 2">
    <name type="scientific">Comamonas aquatica</name>
    <dbReference type="NCBI Taxonomy" id="225991"/>
    <lineage>
        <taxon>Bacteria</taxon>
        <taxon>Pseudomonadati</taxon>
        <taxon>Pseudomonadota</taxon>
        <taxon>Betaproteobacteria</taxon>
        <taxon>Burkholderiales</taxon>
        <taxon>Comamonadaceae</taxon>
        <taxon>Comamonas</taxon>
    </lineage>
</organism>
<evidence type="ECO:0000313" key="2">
    <source>
        <dbReference type="Proteomes" id="UP001158297"/>
    </source>
</evidence>
<dbReference type="EMBL" id="JAODZU010000003">
    <property type="protein sequence ID" value="MDH0362193.1"/>
    <property type="molecule type" value="Genomic_DNA"/>
</dbReference>
<protein>
    <submittedName>
        <fullName evidence="1">Uncharacterized protein</fullName>
    </submittedName>
</protein>
<comment type="caution">
    <text evidence="1">The sequence shown here is derived from an EMBL/GenBank/DDBJ whole genome shotgun (WGS) entry which is preliminary data.</text>
</comment>
<evidence type="ECO:0000313" key="1">
    <source>
        <dbReference type="EMBL" id="MDH0362193.1"/>
    </source>
</evidence>
<gene>
    <name evidence="1" type="ORF">N7330_03830</name>
</gene>